<protein>
    <submittedName>
        <fullName evidence="1">Uncharacterized protein</fullName>
    </submittedName>
</protein>
<name>A0A2P2PAX3_RHIMU</name>
<proteinExistence type="predicted"/>
<reference evidence="1" key="1">
    <citation type="submission" date="2018-02" db="EMBL/GenBank/DDBJ databases">
        <title>Rhizophora mucronata_Transcriptome.</title>
        <authorList>
            <person name="Meera S.P."/>
            <person name="Sreeshan A."/>
            <person name="Augustine A."/>
        </authorList>
    </citation>
    <scope>NUCLEOTIDE SEQUENCE</scope>
    <source>
        <tissue evidence="1">Leaf</tissue>
    </source>
</reference>
<accession>A0A2P2PAX3</accession>
<organism evidence="1">
    <name type="scientific">Rhizophora mucronata</name>
    <name type="common">Asiatic mangrove</name>
    <dbReference type="NCBI Taxonomy" id="61149"/>
    <lineage>
        <taxon>Eukaryota</taxon>
        <taxon>Viridiplantae</taxon>
        <taxon>Streptophyta</taxon>
        <taxon>Embryophyta</taxon>
        <taxon>Tracheophyta</taxon>
        <taxon>Spermatophyta</taxon>
        <taxon>Magnoliopsida</taxon>
        <taxon>eudicotyledons</taxon>
        <taxon>Gunneridae</taxon>
        <taxon>Pentapetalae</taxon>
        <taxon>rosids</taxon>
        <taxon>fabids</taxon>
        <taxon>Malpighiales</taxon>
        <taxon>Rhizophoraceae</taxon>
        <taxon>Rhizophora</taxon>
    </lineage>
</organism>
<dbReference type="EMBL" id="GGEC01071424">
    <property type="protein sequence ID" value="MBX51908.1"/>
    <property type="molecule type" value="Transcribed_RNA"/>
</dbReference>
<sequence length="19" mass="2233">MKYHDCKNIRLINSVLTIA</sequence>
<dbReference type="AlphaFoldDB" id="A0A2P2PAX3"/>
<evidence type="ECO:0000313" key="1">
    <source>
        <dbReference type="EMBL" id="MBX51908.1"/>
    </source>
</evidence>